<evidence type="ECO:0000259" key="8">
    <source>
        <dbReference type="PROSITE" id="PS50968"/>
    </source>
</evidence>
<keyword evidence="10" id="KW-0670">Pyruvate</keyword>
<dbReference type="InterPro" id="IPR036625">
    <property type="entry name" value="E3-bd_dom_sf"/>
</dbReference>
<dbReference type="InterPro" id="IPR001078">
    <property type="entry name" value="2-oxoacid_DH_actylTfrase"/>
</dbReference>
<keyword evidence="3 6" id="KW-0808">Transferase</keyword>
<gene>
    <name evidence="10" type="ORF">LYSBPC_02840</name>
</gene>
<dbReference type="SUPFAM" id="SSF52777">
    <property type="entry name" value="CoA-dependent acyltransferases"/>
    <property type="match status" value="1"/>
</dbReference>
<dbReference type="InterPro" id="IPR050743">
    <property type="entry name" value="2-oxoacid_DH_E2_comp"/>
</dbReference>
<evidence type="ECO:0000256" key="4">
    <source>
        <dbReference type="ARBA" id="ARBA00022823"/>
    </source>
</evidence>
<proteinExistence type="inferred from homology"/>
<dbReference type="CDD" id="cd06849">
    <property type="entry name" value="lipoyl_domain"/>
    <property type="match status" value="1"/>
</dbReference>
<keyword evidence="5 6" id="KW-0012">Acyltransferase</keyword>
<dbReference type="PROSITE" id="PS51826">
    <property type="entry name" value="PSBD"/>
    <property type="match status" value="2"/>
</dbReference>
<accession>A0ABQ5NGG1</accession>
<dbReference type="InterPro" id="IPR000089">
    <property type="entry name" value="Biotin_lipoyl"/>
</dbReference>
<dbReference type="SUPFAM" id="SSF51230">
    <property type="entry name" value="Single hybrid motif"/>
    <property type="match status" value="1"/>
</dbReference>
<dbReference type="InterPro" id="IPR003016">
    <property type="entry name" value="2-oxoA_DH_lipoyl-BS"/>
</dbReference>
<dbReference type="PROSITE" id="PS50968">
    <property type="entry name" value="BIOTINYL_LIPOYL"/>
    <property type="match status" value="1"/>
</dbReference>
<dbReference type="Pfam" id="PF00198">
    <property type="entry name" value="2-oxoacid_dh"/>
    <property type="match status" value="1"/>
</dbReference>
<feature type="domain" description="Peripheral subunit-binding (PSBD)" evidence="9">
    <location>
        <begin position="170"/>
        <end position="207"/>
    </location>
</feature>
<feature type="domain" description="Peripheral subunit-binding (PSBD)" evidence="9">
    <location>
        <begin position="125"/>
        <end position="162"/>
    </location>
</feature>
<dbReference type="EC" id="2.3.1.-" evidence="6"/>
<dbReference type="SUPFAM" id="SSF47005">
    <property type="entry name" value="Peripheral subunit-binding domain of 2-oxo acid dehydrogenase complex"/>
    <property type="match status" value="2"/>
</dbReference>
<dbReference type="Gene3D" id="2.40.50.100">
    <property type="match status" value="1"/>
</dbReference>
<dbReference type="PROSITE" id="PS00189">
    <property type="entry name" value="LIPOYL"/>
    <property type="match status" value="1"/>
</dbReference>
<sequence length="445" mass="47878">MAKEIFMPKLSSTMAVGTLLQWFKEEGDSVEVGEPLFEIMTDKINIEVESYDEGILLKKYFGEDDQVPVNHVIGYIGVAGEAVPDEPPGESGATEEVVEPAPAPAAPVQATNSTAAPINDGEKPRATPAARALARTENVELTVISGSGPNGRVHKKDVAAFVHNAPAQTKATPLARKIAEQEQIDLSTVQGSGAHGKITKNDVISTKRTPASTEAQATSRKKLSGMRKVIAERMVQSKHTAPHVTMASEIDMTKVKELRAAILPVIEKQTGLRVSYTEILMKATAVALARHPEINVSLDGDELVQHHYVHIGLAVAVNDGLMVPVVKDVLAKGLAELTQDAKDIAKRARDNKLLPDQMKGSTFTISNVGMYAVDMFTPVINQPESAILGVGRMQDKPVAVNGVLEIRPMMTVSLSFDHRVIDGAPAAAFLTELKDILENPYELLV</sequence>
<protein>
    <recommendedName>
        <fullName evidence="6">Dihydrolipoamide acetyltransferase component of pyruvate dehydrogenase complex</fullName>
        <ecNumber evidence="6">2.3.1.-</ecNumber>
    </recommendedName>
</protein>
<dbReference type="RefSeq" id="WP_264986887.1">
    <property type="nucleotide sequence ID" value="NZ_BRZA01000001.1"/>
</dbReference>
<dbReference type="Proteomes" id="UP001065593">
    <property type="component" value="Unassembled WGS sequence"/>
</dbReference>
<keyword evidence="4 6" id="KW-0450">Lipoyl</keyword>
<comment type="caution">
    <text evidence="10">The sequence shown here is derived from an EMBL/GenBank/DDBJ whole genome shotgun (WGS) entry which is preliminary data.</text>
</comment>
<comment type="similarity">
    <text evidence="2 6">Belongs to the 2-oxoacid dehydrogenase family.</text>
</comment>
<feature type="domain" description="Lipoyl-binding" evidence="8">
    <location>
        <begin position="2"/>
        <end position="77"/>
    </location>
</feature>
<reference evidence="10" key="1">
    <citation type="submission" date="2022-08" db="EMBL/GenBank/DDBJ databases">
        <title>Draft genome sequence of Lysinibacillus sp. strain KH24.</title>
        <authorList>
            <person name="Kanbe H."/>
            <person name="Itoh H."/>
        </authorList>
    </citation>
    <scope>NUCLEOTIDE SEQUENCE</scope>
    <source>
        <strain evidence="10">KH24</strain>
    </source>
</reference>
<dbReference type="PANTHER" id="PTHR43178">
    <property type="entry name" value="DIHYDROLIPOAMIDE ACETYLTRANSFERASE COMPONENT OF PYRUVATE DEHYDROGENASE COMPLEX"/>
    <property type="match status" value="1"/>
</dbReference>
<comment type="cofactor">
    <cofactor evidence="1 6">
        <name>(R)-lipoate</name>
        <dbReference type="ChEBI" id="CHEBI:83088"/>
    </cofactor>
</comment>
<evidence type="ECO:0000256" key="1">
    <source>
        <dbReference type="ARBA" id="ARBA00001938"/>
    </source>
</evidence>
<evidence type="ECO:0000256" key="3">
    <source>
        <dbReference type="ARBA" id="ARBA00022679"/>
    </source>
</evidence>
<name>A0ABQ5NGG1_9BACI</name>
<evidence type="ECO:0000256" key="7">
    <source>
        <dbReference type="SAM" id="MobiDB-lite"/>
    </source>
</evidence>
<dbReference type="EMBL" id="BRZA01000001">
    <property type="protein sequence ID" value="GLC87157.1"/>
    <property type="molecule type" value="Genomic_DNA"/>
</dbReference>
<feature type="region of interest" description="Disordered" evidence="7">
    <location>
        <begin position="103"/>
        <end position="124"/>
    </location>
</feature>
<dbReference type="InterPro" id="IPR004167">
    <property type="entry name" value="PSBD"/>
</dbReference>
<dbReference type="Pfam" id="PF02817">
    <property type="entry name" value="E3_binding"/>
    <property type="match status" value="2"/>
</dbReference>
<evidence type="ECO:0000256" key="6">
    <source>
        <dbReference type="RuleBase" id="RU003423"/>
    </source>
</evidence>
<evidence type="ECO:0000256" key="2">
    <source>
        <dbReference type="ARBA" id="ARBA00007317"/>
    </source>
</evidence>
<evidence type="ECO:0000259" key="9">
    <source>
        <dbReference type="PROSITE" id="PS51826"/>
    </source>
</evidence>
<dbReference type="Gene3D" id="3.30.559.10">
    <property type="entry name" value="Chloramphenicol acetyltransferase-like domain"/>
    <property type="match status" value="1"/>
</dbReference>
<evidence type="ECO:0000313" key="10">
    <source>
        <dbReference type="EMBL" id="GLC87157.1"/>
    </source>
</evidence>
<dbReference type="Gene3D" id="4.10.320.10">
    <property type="entry name" value="E3-binding domain"/>
    <property type="match status" value="2"/>
</dbReference>
<dbReference type="InterPro" id="IPR023213">
    <property type="entry name" value="CAT-like_dom_sf"/>
</dbReference>
<keyword evidence="11" id="KW-1185">Reference proteome</keyword>
<evidence type="ECO:0000256" key="5">
    <source>
        <dbReference type="ARBA" id="ARBA00023315"/>
    </source>
</evidence>
<dbReference type="PANTHER" id="PTHR43178:SF5">
    <property type="entry name" value="LIPOAMIDE ACYLTRANSFERASE COMPONENT OF BRANCHED-CHAIN ALPHA-KETO ACID DEHYDROGENASE COMPLEX, MITOCHONDRIAL"/>
    <property type="match status" value="1"/>
</dbReference>
<organism evidence="10 11">
    <name type="scientific">Lysinibacillus piscis</name>
    <dbReference type="NCBI Taxonomy" id="2518931"/>
    <lineage>
        <taxon>Bacteria</taxon>
        <taxon>Bacillati</taxon>
        <taxon>Bacillota</taxon>
        <taxon>Bacilli</taxon>
        <taxon>Bacillales</taxon>
        <taxon>Bacillaceae</taxon>
        <taxon>Lysinibacillus</taxon>
    </lineage>
</organism>
<dbReference type="Pfam" id="PF00364">
    <property type="entry name" value="Biotin_lipoyl"/>
    <property type="match status" value="1"/>
</dbReference>
<evidence type="ECO:0000313" key="11">
    <source>
        <dbReference type="Proteomes" id="UP001065593"/>
    </source>
</evidence>
<dbReference type="InterPro" id="IPR011053">
    <property type="entry name" value="Single_hybrid_motif"/>
</dbReference>